<sequence>MSWRNRGKTTSPSTSRALIRFPLFKIIVPICFLYAGGGFEVDCSMIMHRSLSVWISKETIIDKADMDFLYHSLCRVGRPRDSHRVVSGAGEARRRSLWEALRHSPRQWEALRHSPRQWEALRHRKPLTL</sequence>
<protein>
    <submittedName>
        <fullName evidence="2">Uncharacterized protein</fullName>
    </submittedName>
</protein>
<organism evidence="2 3">
    <name type="scientific">Platanthera zijinensis</name>
    <dbReference type="NCBI Taxonomy" id="2320716"/>
    <lineage>
        <taxon>Eukaryota</taxon>
        <taxon>Viridiplantae</taxon>
        <taxon>Streptophyta</taxon>
        <taxon>Embryophyta</taxon>
        <taxon>Tracheophyta</taxon>
        <taxon>Spermatophyta</taxon>
        <taxon>Magnoliopsida</taxon>
        <taxon>Liliopsida</taxon>
        <taxon>Asparagales</taxon>
        <taxon>Orchidaceae</taxon>
        <taxon>Orchidoideae</taxon>
        <taxon>Orchideae</taxon>
        <taxon>Orchidinae</taxon>
        <taxon>Platanthera</taxon>
    </lineage>
</organism>
<keyword evidence="1" id="KW-0812">Transmembrane</keyword>
<name>A0AAP0B4A9_9ASPA</name>
<proteinExistence type="predicted"/>
<evidence type="ECO:0000256" key="1">
    <source>
        <dbReference type="SAM" id="Phobius"/>
    </source>
</evidence>
<keyword evidence="1" id="KW-1133">Transmembrane helix</keyword>
<accession>A0AAP0B4A9</accession>
<evidence type="ECO:0000313" key="2">
    <source>
        <dbReference type="EMBL" id="KAK8926483.1"/>
    </source>
</evidence>
<reference evidence="2 3" key="1">
    <citation type="journal article" date="2022" name="Nat. Plants">
        <title>Genomes of leafy and leafless Platanthera orchids illuminate the evolution of mycoheterotrophy.</title>
        <authorList>
            <person name="Li M.H."/>
            <person name="Liu K.W."/>
            <person name="Li Z."/>
            <person name="Lu H.C."/>
            <person name="Ye Q.L."/>
            <person name="Zhang D."/>
            <person name="Wang J.Y."/>
            <person name="Li Y.F."/>
            <person name="Zhong Z.M."/>
            <person name="Liu X."/>
            <person name="Yu X."/>
            <person name="Liu D.K."/>
            <person name="Tu X.D."/>
            <person name="Liu B."/>
            <person name="Hao Y."/>
            <person name="Liao X.Y."/>
            <person name="Jiang Y.T."/>
            <person name="Sun W.H."/>
            <person name="Chen J."/>
            <person name="Chen Y.Q."/>
            <person name="Ai Y."/>
            <person name="Zhai J.W."/>
            <person name="Wu S.S."/>
            <person name="Zhou Z."/>
            <person name="Hsiao Y.Y."/>
            <person name="Wu W.L."/>
            <person name="Chen Y.Y."/>
            <person name="Lin Y.F."/>
            <person name="Hsu J.L."/>
            <person name="Li C.Y."/>
            <person name="Wang Z.W."/>
            <person name="Zhao X."/>
            <person name="Zhong W.Y."/>
            <person name="Ma X.K."/>
            <person name="Ma L."/>
            <person name="Huang J."/>
            <person name="Chen G.Z."/>
            <person name="Huang M.Z."/>
            <person name="Huang L."/>
            <person name="Peng D.H."/>
            <person name="Luo Y.B."/>
            <person name="Zou S.Q."/>
            <person name="Chen S.P."/>
            <person name="Lan S."/>
            <person name="Tsai W.C."/>
            <person name="Van de Peer Y."/>
            <person name="Liu Z.J."/>
        </authorList>
    </citation>
    <scope>NUCLEOTIDE SEQUENCE [LARGE SCALE GENOMIC DNA]</scope>
    <source>
        <strain evidence="2">Lor287</strain>
    </source>
</reference>
<keyword evidence="1" id="KW-0472">Membrane</keyword>
<dbReference type="Proteomes" id="UP001418222">
    <property type="component" value="Unassembled WGS sequence"/>
</dbReference>
<keyword evidence="3" id="KW-1185">Reference proteome</keyword>
<gene>
    <name evidence="2" type="ORF">KSP39_PZI018386</name>
</gene>
<comment type="caution">
    <text evidence="2">The sequence shown here is derived from an EMBL/GenBank/DDBJ whole genome shotgun (WGS) entry which is preliminary data.</text>
</comment>
<feature type="transmembrane region" description="Helical" evidence="1">
    <location>
        <begin position="21"/>
        <end position="39"/>
    </location>
</feature>
<dbReference type="AlphaFoldDB" id="A0AAP0B4A9"/>
<evidence type="ECO:0000313" key="3">
    <source>
        <dbReference type="Proteomes" id="UP001418222"/>
    </source>
</evidence>
<dbReference type="EMBL" id="JBBWWQ010000016">
    <property type="protein sequence ID" value="KAK8926483.1"/>
    <property type="molecule type" value="Genomic_DNA"/>
</dbReference>